<sequence length="192" mass="20257">MSTVQDARPQYRTALAQLERLFAAVNPADLDRPTPCDEYTLRQLLNHVVGGIHRFAFIGEGGRAADILPGIEDPSDDGWPAALARAAARATAAWADDAKLGRPTFAPWGEVPGAMAVGGYVMEAVVHSWDIAVALDGGFALDDELAHTALAVAELVLPPESRVDGVPFGAVLPAAEDADVHARLAAWMGRKA</sequence>
<dbReference type="InterPro" id="IPR017517">
    <property type="entry name" value="Maleyloyr_isom"/>
</dbReference>
<feature type="domain" description="Mycothiol-dependent maleylpyruvate isomerase metal-binding" evidence="1">
    <location>
        <begin position="12"/>
        <end position="132"/>
    </location>
</feature>
<dbReference type="Proteomes" id="UP001212821">
    <property type="component" value="Chromosome"/>
</dbReference>
<dbReference type="InterPro" id="IPR034660">
    <property type="entry name" value="DinB/YfiT-like"/>
</dbReference>
<gene>
    <name evidence="2" type="ORF">O1G21_26320</name>
</gene>
<keyword evidence="3" id="KW-1185">Reference proteome</keyword>
<dbReference type="NCBIfam" id="TIGR03083">
    <property type="entry name" value="maleylpyruvate isomerase family mycothiol-dependent enzyme"/>
    <property type="match status" value="1"/>
</dbReference>
<dbReference type="Gene3D" id="1.20.120.450">
    <property type="entry name" value="dinb family like domain"/>
    <property type="match status" value="1"/>
</dbReference>
<evidence type="ECO:0000313" key="3">
    <source>
        <dbReference type="Proteomes" id="UP001212821"/>
    </source>
</evidence>
<dbReference type="InterPro" id="IPR024344">
    <property type="entry name" value="MDMPI_metal-binding"/>
</dbReference>
<evidence type="ECO:0000313" key="2">
    <source>
        <dbReference type="EMBL" id="WBP89004.1"/>
    </source>
</evidence>
<dbReference type="InterPro" id="IPR017520">
    <property type="entry name" value="CHP03086"/>
</dbReference>
<accession>A0ABY7Q9X8</accession>
<name>A0ABY7Q9X8_9ACTN</name>
<dbReference type="SUPFAM" id="SSF109854">
    <property type="entry name" value="DinB/YfiT-like putative metalloenzymes"/>
    <property type="match status" value="1"/>
</dbReference>
<organism evidence="2 3">
    <name type="scientific">Kitasatospora cathayae</name>
    <dbReference type="NCBI Taxonomy" id="3004092"/>
    <lineage>
        <taxon>Bacteria</taxon>
        <taxon>Bacillati</taxon>
        <taxon>Actinomycetota</taxon>
        <taxon>Actinomycetes</taxon>
        <taxon>Kitasatosporales</taxon>
        <taxon>Streptomycetaceae</taxon>
        <taxon>Kitasatospora</taxon>
    </lineage>
</organism>
<dbReference type="EMBL" id="CP115450">
    <property type="protein sequence ID" value="WBP89004.1"/>
    <property type="molecule type" value="Genomic_DNA"/>
</dbReference>
<protein>
    <submittedName>
        <fullName evidence="2">TIGR03086 family metal-binding protein</fullName>
    </submittedName>
</protein>
<reference evidence="3" key="1">
    <citation type="submission" date="2022-12" db="EMBL/GenBank/DDBJ databases">
        <authorList>
            <person name="Mo P."/>
        </authorList>
    </citation>
    <scope>NUCLEOTIDE SEQUENCE [LARGE SCALE GENOMIC DNA]</scope>
    <source>
        <strain evidence="3">HUAS 3-15</strain>
    </source>
</reference>
<evidence type="ECO:0000259" key="1">
    <source>
        <dbReference type="Pfam" id="PF11716"/>
    </source>
</evidence>
<proteinExistence type="predicted"/>
<dbReference type="NCBIfam" id="TIGR03086">
    <property type="entry name" value="TIGR03086 family metal-binding protein"/>
    <property type="match status" value="1"/>
</dbReference>
<dbReference type="Pfam" id="PF11716">
    <property type="entry name" value="MDMPI_N"/>
    <property type="match status" value="1"/>
</dbReference>
<dbReference type="RefSeq" id="WP_270147099.1">
    <property type="nucleotide sequence ID" value="NZ_CP115450.1"/>
</dbReference>